<comment type="caution">
    <text evidence="2">The sequence shown here is derived from an EMBL/GenBank/DDBJ whole genome shotgun (WGS) entry which is preliminary data.</text>
</comment>
<dbReference type="EMBL" id="LAXD01000001">
    <property type="protein sequence ID" value="KWX03094.1"/>
    <property type="molecule type" value="Genomic_DNA"/>
</dbReference>
<accession>A0A132MZ42</accession>
<evidence type="ECO:0000313" key="2">
    <source>
        <dbReference type="EMBL" id="KWX03094.1"/>
    </source>
</evidence>
<feature type="region of interest" description="Disordered" evidence="1">
    <location>
        <begin position="1"/>
        <end position="47"/>
    </location>
</feature>
<proteinExistence type="predicted"/>
<feature type="compositionally biased region" description="Low complexity" evidence="1">
    <location>
        <begin position="19"/>
        <end position="47"/>
    </location>
</feature>
<dbReference type="AlphaFoldDB" id="A0A132MZ42"/>
<protein>
    <submittedName>
        <fullName evidence="2">Uncharacterized protein</fullName>
    </submittedName>
</protein>
<reference evidence="3" key="1">
    <citation type="submission" date="2015-04" db="EMBL/GenBank/DDBJ databases">
        <title>Physiological reanalysis, assessment of diazotrophy, and genome sequences of multiple isolates of Streptomyces thermoautotrophicus.</title>
        <authorList>
            <person name="MacKellar D.C."/>
            <person name="Lieber L."/>
            <person name="Norman J."/>
            <person name="Bolger A."/>
            <person name="Tobin C."/>
            <person name="Murray J.W."/>
            <person name="Chang R."/>
            <person name="Ford T."/>
            <person name="Nguyen P.Q."/>
            <person name="Woodward J."/>
            <person name="Permingeat H."/>
            <person name="Joshi N.S."/>
            <person name="Silver P.A."/>
            <person name="Usadel B."/>
            <person name="Rutherford A.W."/>
            <person name="Friesen M."/>
            <person name="Prell J."/>
        </authorList>
    </citation>
    <scope>NUCLEOTIDE SEQUENCE [LARGE SCALE GENOMIC DNA]</scope>
    <source>
        <strain evidence="3">H1</strain>
    </source>
</reference>
<dbReference type="Proteomes" id="UP000070188">
    <property type="component" value="Unassembled WGS sequence"/>
</dbReference>
<keyword evidence="3" id="KW-1185">Reference proteome</keyword>
<evidence type="ECO:0000313" key="3">
    <source>
        <dbReference type="Proteomes" id="UP000070188"/>
    </source>
</evidence>
<name>A0A132MZ42_9ACTN</name>
<gene>
    <name evidence="2" type="ORF">LI90_4144</name>
</gene>
<evidence type="ECO:0000256" key="1">
    <source>
        <dbReference type="SAM" id="MobiDB-lite"/>
    </source>
</evidence>
<sequence>MLRTHNQRLPHLGYPNLSASRGAPPRIAPAAGAAHGATPATPAARGT</sequence>
<organism evidence="2 3">
    <name type="scientific">Carbonactinospora thermoautotrophica</name>
    <dbReference type="NCBI Taxonomy" id="1469144"/>
    <lineage>
        <taxon>Bacteria</taxon>
        <taxon>Bacillati</taxon>
        <taxon>Actinomycetota</taxon>
        <taxon>Actinomycetes</taxon>
        <taxon>Kitasatosporales</taxon>
        <taxon>Carbonactinosporaceae</taxon>
        <taxon>Carbonactinospora</taxon>
    </lineage>
</organism>